<evidence type="ECO:0000256" key="3">
    <source>
        <dbReference type="ARBA" id="ARBA00022729"/>
    </source>
</evidence>
<keyword evidence="3" id="KW-0732">Signal</keyword>
<comment type="similarity">
    <text evidence="1">Belongs to the oxygen-dependent FAD-linked oxidoreductase family.</text>
</comment>
<dbReference type="PANTHER" id="PTHR42973">
    <property type="entry name" value="BINDING OXIDOREDUCTASE, PUTATIVE (AFU_ORTHOLOGUE AFUA_1G17690)-RELATED"/>
    <property type="match status" value="1"/>
</dbReference>
<dbReference type="AlphaFoldDB" id="A0A6A6AUJ7"/>
<dbReference type="InterPro" id="IPR006094">
    <property type="entry name" value="Oxid_FAD_bind_N"/>
</dbReference>
<evidence type="ECO:0000259" key="6">
    <source>
        <dbReference type="PROSITE" id="PS51387"/>
    </source>
</evidence>
<sequence>MRTVSAAAINHSNITALFSTKVSPKTEIYFPTDPDYANVTTQRWSVYEQPSYVASIKPASESDVQAIVIVLKVRVASANGIPFLATGGGHGLSVTLHELQNGIEIDLSAFKNVTVDPEANTITVGGANVFGDVVEPLWNAKRESPTGSCACVGFVGGGGGGGVGRLEGLHGLVVDNMLSFTVVTATGDLVTASATENPDLFWAMRGATPNFGIVLWATYRIFPLTNNGNVLNADFVFPASANKSHFEILKTFEKNQPAALSFMTDVRYTEEYNGTNILFNAVYYGPEEEGIKLLQPFIDNGPITKNITMTTWNKIIDTSLYGLFGDAQCVKGKHINSYTVDIKTMDIPTFEAHFSNISRMFENYPDTRASTWFIEGLPLQAARQANSSATSFPPEHRQSTNLLLWGYNYDNNDIDEEINEFAKNARSEFAKTSGLTELEVYVSYGHGDEGPKAWYGSSLKRLQQLKRKWDPKNVFHFMNPIVAA</sequence>
<dbReference type="SUPFAM" id="SSF56176">
    <property type="entry name" value="FAD-binding/transporter-associated domain-like"/>
    <property type="match status" value="1"/>
</dbReference>
<dbReference type="PROSITE" id="PS51387">
    <property type="entry name" value="FAD_PCMH"/>
    <property type="match status" value="1"/>
</dbReference>
<evidence type="ECO:0000256" key="4">
    <source>
        <dbReference type="ARBA" id="ARBA00022827"/>
    </source>
</evidence>
<keyword evidence="2" id="KW-0285">Flavoprotein</keyword>
<keyword evidence="5" id="KW-0560">Oxidoreductase</keyword>
<dbReference type="GO" id="GO:0016491">
    <property type="term" value="F:oxidoreductase activity"/>
    <property type="evidence" value="ECO:0007669"/>
    <property type="project" value="UniProtKB-KW"/>
</dbReference>
<evidence type="ECO:0000256" key="5">
    <source>
        <dbReference type="ARBA" id="ARBA00023002"/>
    </source>
</evidence>
<dbReference type="GO" id="GO:0071949">
    <property type="term" value="F:FAD binding"/>
    <property type="evidence" value="ECO:0007669"/>
    <property type="project" value="InterPro"/>
</dbReference>
<dbReference type="RefSeq" id="XP_033390995.1">
    <property type="nucleotide sequence ID" value="XM_033537739.1"/>
</dbReference>
<evidence type="ECO:0000256" key="1">
    <source>
        <dbReference type="ARBA" id="ARBA00005466"/>
    </source>
</evidence>
<keyword evidence="4" id="KW-0274">FAD</keyword>
<dbReference type="InterPro" id="IPR016166">
    <property type="entry name" value="FAD-bd_PCMH"/>
</dbReference>
<dbReference type="Proteomes" id="UP000799438">
    <property type="component" value="Unassembled WGS sequence"/>
</dbReference>
<dbReference type="OrthoDB" id="415825at2759"/>
<dbReference type="EMBL" id="ML995609">
    <property type="protein sequence ID" value="KAF2135276.1"/>
    <property type="molecule type" value="Genomic_DNA"/>
</dbReference>
<dbReference type="InterPro" id="IPR036318">
    <property type="entry name" value="FAD-bd_PCMH-like_sf"/>
</dbReference>
<protein>
    <recommendedName>
        <fullName evidence="6">FAD-binding PCMH-type domain-containing protein</fullName>
    </recommendedName>
</protein>
<dbReference type="InterPro" id="IPR016169">
    <property type="entry name" value="FAD-bd_PCMH_sub2"/>
</dbReference>
<keyword evidence="8" id="KW-1185">Reference proteome</keyword>
<reference evidence="7" key="1">
    <citation type="journal article" date="2020" name="Stud. Mycol.">
        <title>101 Dothideomycetes genomes: a test case for predicting lifestyles and emergence of pathogens.</title>
        <authorList>
            <person name="Haridas S."/>
            <person name="Albert R."/>
            <person name="Binder M."/>
            <person name="Bloem J."/>
            <person name="Labutti K."/>
            <person name="Salamov A."/>
            <person name="Andreopoulos B."/>
            <person name="Baker S."/>
            <person name="Barry K."/>
            <person name="Bills G."/>
            <person name="Bluhm B."/>
            <person name="Cannon C."/>
            <person name="Castanera R."/>
            <person name="Culley D."/>
            <person name="Daum C."/>
            <person name="Ezra D."/>
            <person name="Gonzalez J."/>
            <person name="Henrissat B."/>
            <person name="Kuo A."/>
            <person name="Liang C."/>
            <person name="Lipzen A."/>
            <person name="Lutzoni F."/>
            <person name="Magnuson J."/>
            <person name="Mondo S."/>
            <person name="Nolan M."/>
            <person name="Ohm R."/>
            <person name="Pangilinan J."/>
            <person name="Park H.-J."/>
            <person name="Ramirez L."/>
            <person name="Alfaro M."/>
            <person name="Sun H."/>
            <person name="Tritt A."/>
            <person name="Yoshinaga Y."/>
            <person name="Zwiers L.-H."/>
            <person name="Turgeon B."/>
            <person name="Goodwin S."/>
            <person name="Spatafora J."/>
            <person name="Crous P."/>
            <person name="Grigoriev I."/>
        </authorList>
    </citation>
    <scope>NUCLEOTIDE SEQUENCE</scope>
    <source>
        <strain evidence="7">CBS 121167</strain>
    </source>
</reference>
<dbReference type="Gene3D" id="3.30.465.10">
    <property type="match status" value="1"/>
</dbReference>
<dbReference type="Pfam" id="PF01565">
    <property type="entry name" value="FAD_binding_4"/>
    <property type="match status" value="1"/>
</dbReference>
<proteinExistence type="inferred from homology"/>
<name>A0A6A6AUJ7_9PEZI</name>
<evidence type="ECO:0000313" key="7">
    <source>
        <dbReference type="EMBL" id="KAF2135276.1"/>
    </source>
</evidence>
<dbReference type="GeneID" id="54295235"/>
<feature type="domain" description="FAD-binding PCMH-type" evidence="6">
    <location>
        <begin position="46"/>
        <end position="224"/>
    </location>
</feature>
<dbReference type="Pfam" id="PF08031">
    <property type="entry name" value="BBE"/>
    <property type="match status" value="1"/>
</dbReference>
<gene>
    <name evidence="7" type="ORF">K452DRAFT_239649</name>
</gene>
<evidence type="ECO:0000313" key="8">
    <source>
        <dbReference type="Proteomes" id="UP000799438"/>
    </source>
</evidence>
<dbReference type="InterPro" id="IPR050416">
    <property type="entry name" value="FAD-linked_Oxidoreductase"/>
</dbReference>
<dbReference type="InterPro" id="IPR012951">
    <property type="entry name" value="BBE"/>
</dbReference>
<evidence type="ECO:0000256" key="2">
    <source>
        <dbReference type="ARBA" id="ARBA00022630"/>
    </source>
</evidence>
<accession>A0A6A6AUJ7</accession>
<dbReference type="PANTHER" id="PTHR42973:SF32">
    <property type="entry name" value="FAD-LINKED OXIDOREDUCTASE AFOF"/>
    <property type="match status" value="1"/>
</dbReference>
<dbReference type="Gene3D" id="3.40.462.20">
    <property type="match status" value="1"/>
</dbReference>
<organism evidence="7 8">
    <name type="scientific">Aplosporella prunicola CBS 121167</name>
    <dbReference type="NCBI Taxonomy" id="1176127"/>
    <lineage>
        <taxon>Eukaryota</taxon>
        <taxon>Fungi</taxon>
        <taxon>Dikarya</taxon>
        <taxon>Ascomycota</taxon>
        <taxon>Pezizomycotina</taxon>
        <taxon>Dothideomycetes</taxon>
        <taxon>Dothideomycetes incertae sedis</taxon>
        <taxon>Botryosphaeriales</taxon>
        <taxon>Aplosporellaceae</taxon>
        <taxon>Aplosporella</taxon>
    </lineage>
</organism>